<dbReference type="SUPFAM" id="SSF53098">
    <property type="entry name" value="Ribonuclease H-like"/>
    <property type="match status" value="1"/>
</dbReference>
<dbReference type="Pfam" id="PF00665">
    <property type="entry name" value="rve"/>
    <property type="match status" value="1"/>
</dbReference>
<protein>
    <recommendedName>
        <fullName evidence="1">RNA-directed DNA polymerase</fullName>
        <ecNumber evidence="1">2.7.7.49</ecNumber>
    </recommendedName>
</protein>
<feature type="domain" description="Integrase catalytic" evidence="2">
    <location>
        <begin position="124"/>
        <end position="269"/>
    </location>
</feature>
<dbReference type="Gene3D" id="3.30.420.10">
    <property type="entry name" value="Ribonuclease H-like superfamily/Ribonuclease H"/>
    <property type="match status" value="1"/>
</dbReference>
<accession>A0ABQ7S751</accession>
<evidence type="ECO:0000259" key="2">
    <source>
        <dbReference type="PROSITE" id="PS50994"/>
    </source>
</evidence>
<dbReference type="EMBL" id="JAIFTH010000578">
    <property type="protein sequence ID" value="KAG9509254.1"/>
    <property type="molecule type" value="Genomic_DNA"/>
</dbReference>
<dbReference type="Pfam" id="PF17921">
    <property type="entry name" value="Integrase_H2C2"/>
    <property type="match status" value="1"/>
</dbReference>
<evidence type="ECO:0000256" key="1">
    <source>
        <dbReference type="ARBA" id="ARBA00012493"/>
    </source>
</evidence>
<keyword evidence="4" id="KW-1185">Reference proteome</keyword>
<dbReference type="InterPro" id="IPR050951">
    <property type="entry name" value="Retrovirus_Pol_polyprotein"/>
</dbReference>
<dbReference type="InterPro" id="IPR036397">
    <property type="entry name" value="RNaseH_sf"/>
</dbReference>
<dbReference type="InterPro" id="IPR001584">
    <property type="entry name" value="Integrase_cat-core"/>
</dbReference>
<sequence length="269" mass="30407">MVIDAIIADDEKILPENIEDWQNKCLKVANYNALCEQASINSAKRMLENGLLYLPQAKRQTFLTSAHKSWSCGHGGIAATLQRLNGYYWPDMTNGVKNHVRACIRCEQCKRERGPQPALMGSFFASRPFETVSIDFVVEMPLTTNRNRAILIAVDHFSRFVEAKATVDRKTATVEKFLIDQIFACHGSPRAILSDNALEFRSQLVRDIAAIMGKQSYASAYHHTRSPIVERANQTLTEKLALITDTNERSHWDEKLQLAVFATNTSHHE</sequence>
<gene>
    <name evidence="3" type="primary">TY3B-I</name>
    <name evidence="3" type="ORF">GZH46_02236</name>
</gene>
<organism evidence="3 4">
    <name type="scientific">Fragariocoptes setiger</name>
    <dbReference type="NCBI Taxonomy" id="1670756"/>
    <lineage>
        <taxon>Eukaryota</taxon>
        <taxon>Metazoa</taxon>
        <taxon>Ecdysozoa</taxon>
        <taxon>Arthropoda</taxon>
        <taxon>Chelicerata</taxon>
        <taxon>Arachnida</taxon>
        <taxon>Acari</taxon>
        <taxon>Acariformes</taxon>
        <taxon>Trombidiformes</taxon>
        <taxon>Prostigmata</taxon>
        <taxon>Eupodina</taxon>
        <taxon>Eriophyoidea</taxon>
        <taxon>Phytoptidae</taxon>
        <taxon>Fragariocoptes</taxon>
    </lineage>
</organism>
<reference evidence="3 4" key="1">
    <citation type="submission" date="2020-10" db="EMBL/GenBank/DDBJ databases">
        <authorList>
            <person name="Klimov P.B."/>
            <person name="Dyachkov S.M."/>
            <person name="Chetverikov P.E."/>
        </authorList>
    </citation>
    <scope>NUCLEOTIDE SEQUENCE [LARGE SCALE GENOMIC DNA]</scope>
    <source>
        <strain evidence="3">BMOC 18-1129-001#AD2665</strain>
        <tissue evidence="3">Entire mites</tissue>
    </source>
</reference>
<dbReference type="PROSITE" id="PS50994">
    <property type="entry name" value="INTEGRASE"/>
    <property type="match status" value="1"/>
</dbReference>
<dbReference type="PANTHER" id="PTHR37984:SF15">
    <property type="entry name" value="INTEGRASE CATALYTIC DOMAIN-CONTAINING PROTEIN"/>
    <property type="match status" value="1"/>
</dbReference>
<name>A0ABQ7S751_9ACAR</name>
<dbReference type="InterPro" id="IPR012337">
    <property type="entry name" value="RNaseH-like_sf"/>
</dbReference>
<dbReference type="Gene3D" id="1.10.340.70">
    <property type="match status" value="1"/>
</dbReference>
<proteinExistence type="predicted"/>
<evidence type="ECO:0000313" key="4">
    <source>
        <dbReference type="Proteomes" id="UP000825002"/>
    </source>
</evidence>
<comment type="caution">
    <text evidence="3">The sequence shown here is derived from an EMBL/GenBank/DDBJ whole genome shotgun (WGS) entry which is preliminary data.</text>
</comment>
<dbReference type="EC" id="2.7.7.49" evidence="1"/>
<feature type="non-terminal residue" evidence="3">
    <location>
        <position position="1"/>
    </location>
</feature>
<dbReference type="Proteomes" id="UP000825002">
    <property type="component" value="Unassembled WGS sequence"/>
</dbReference>
<dbReference type="PANTHER" id="PTHR37984">
    <property type="entry name" value="PROTEIN CBG26694"/>
    <property type="match status" value="1"/>
</dbReference>
<dbReference type="InterPro" id="IPR041588">
    <property type="entry name" value="Integrase_H2C2"/>
</dbReference>
<evidence type="ECO:0000313" key="3">
    <source>
        <dbReference type="EMBL" id="KAG9509254.1"/>
    </source>
</evidence>